<gene>
    <name evidence="2" type="ORF">AKJ31_20730</name>
</gene>
<name>A0A0M0HUG9_9VIBR</name>
<dbReference type="AlphaFoldDB" id="A0A0M0HUG9"/>
<evidence type="ECO:0000313" key="3">
    <source>
        <dbReference type="Proteomes" id="UP000037530"/>
    </source>
</evidence>
<dbReference type="STRING" id="171383.AKJ31_20730"/>
<organism evidence="2 3">
    <name type="scientific">Vibrio hepatarius</name>
    <dbReference type="NCBI Taxonomy" id="171383"/>
    <lineage>
        <taxon>Bacteria</taxon>
        <taxon>Pseudomonadati</taxon>
        <taxon>Pseudomonadota</taxon>
        <taxon>Gammaproteobacteria</taxon>
        <taxon>Vibrionales</taxon>
        <taxon>Vibrionaceae</taxon>
        <taxon>Vibrio</taxon>
        <taxon>Vibrio oreintalis group</taxon>
    </lineage>
</organism>
<evidence type="ECO:0000259" key="1">
    <source>
        <dbReference type="Pfam" id="PF13503"/>
    </source>
</evidence>
<feature type="domain" description="DUF4123" evidence="1">
    <location>
        <begin position="17"/>
        <end position="129"/>
    </location>
</feature>
<sequence length="269" mass="31524">MTPLLSNRQNGVELTWFAVVNFYEGMPQEVYGHIRHHVLEPLYLATSLESLMDRSPLVIALHDNDPIISSLPRENTIYFSAAKDVPLEQVLKHLRLRLEVQFSGERKGVFHYYIPSVASYFFRFSSQRDTSQWLGCLSSVYFYDQVISTSNEWGYIEGELEQKKRLSTWVLTQSQEIALNEKFVEQEIEEWANSEKIELIDWSKQKSVNVFCTQHQIEEPRLLSRLRRLVHIYGVSLEQNSFQIDTNQAPESIVEQIELVLSRESHYVY</sequence>
<reference evidence="3" key="1">
    <citation type="submission" date="2015-08" db="EMBL/GenBank/DDBJ databases">
        <title>Vibrio galatheae sp. nov., a novel member of the Vibrionaceae family isolated from the Solomon Islands.</title>
        <authorList>
            <person name="Giubergia S."/>
            <person name="Machado H."/>
            <person name="Mateiu R.V."/>
            <person name="Gram L."/>
        </authorList>
    </citation>
    <scope>NUCLEOTIDE SEQUENCE [LARGE SCALE GENOMIC DNA]</scope>
    <source>
        <strain evidence="3">DSM 19134</strain>
    </source>
</reference>
<comment type="caution">
    <text evidence="2">The sequence shown here is derived from an EMBL/GenBank/DDBJ whole genome shotgun (WGS) entry which is preliminary data.</text>
</comment>
<accession>A0A0M0HUG9</accession>
<dbReference type="Pfam" id="PF13503">
    <property type="entry name" value="DUF4123"/>
    <property type="match status" value="1"/>
</dbReference>
<evidence type="ECO:0000313" key="2">
    <source>
        <dbReference type="EMBL" id="KOO05720.1"/>
    </source>
</evidence>
<dbReference type="OrthoDB" id="6363308at2"/>
<proteinExistence type="predicted"/>
<dbReference type="PATRIC" id="fig|171383.3.peg.4236"/>
<dbReference type="Proteomes" id="UP000037530">
    <property type="component" value="Unassembled WGS sequence"/>
</dbReference>
<dbReference type="InterPro" id="IPR025391">
    <property type="entry name" value="DUF4123"/>
</dbReference>
<dbReference type="EMBL" id="LHPI01000033">
    <property type="protein sequence ID" value="KOO05720.1"/>
    <property type="molecule type" value="Genomic_DNA"/>
</dbReference>
<keyword evidence="3" id="KW-1185">Reference proteome</keyword>
<dbReference type="RefSeq" id="WP_053410936.1">
    <property type="nucleotide sequence ID" value="NZ_LHPI01000033.1"/>
</dbReference>
<protein>
    <recommendedName>
        <fullName evidence="1">DUF4123 domain-containing protein</fullName>
    </recommendedName>
</protein>